<dbReference type="OrthoDB" id="10250441at2759"/>
<feature type="compositionally biased region" description="Acidic residues" evidence="1">
    <location>
        <begin position="106"/>
        <end position="119"/>
    </location>
</feature>
<dbReference type="Pfam" id="PF02450">
    <property type="entry name" value="LCAT"/>
    <property type="match status" value="1"/>
</dbReference>
<dbReference type="InterPro" id="IPR003386">
    <property type="entry name" value="LACT/PDAT_acylTrfase"/>
</dbReference>
<feature type="compositionally biased region" description="Low complexity" evidence="1">
    <location>
        <begin position="196"/>
        <end position="206"/>
    </location>
</feature>
<dbReference type="InterPro" id="IPR029058">
    <property type="entry name" value="AB_hydrolase_fold"/>
</dbReference>
<feature type="compositionally biased region" description="Polar residues" evidence="1">
    <location>
        <begin position="759"/>
        <end position="772"/>
    </location>
</feature>
<feature type="compositionally biased region" description="Acidic residues" evidence="1">
    <location>
        <begin position="240"/>
        <end position="252"/>
    </location>
</feature>
<evidence type="ECO:0000256" key="1">
    <source>
        <dbReference type="SAM" id="MobiDB-lite"/>
    </source>
</evidence>
<feature type="compositionally biased region" description="Polar residues" evidence="1">
    <location>
        <begin position="128"/>
        <end position="142"/>
    </location>
</feature>
<dbReference type="EMBL" id="KZ819641">
    <property type="protein sequence ID" value="PWN87097.1"/>
    <property type="molecule type" value="Genomic_DNA"/>
</dbReference>
<evidence type="ECO:0008006" key="4">
    <source>
        <dbReference type="Google" id="ProtNLM"/>
    </source>
</evidence>
<feature type="compositionally biased region" description="Gly residues" evidence="1">
    <location>
        <begin position="11"/>
        <end position="21"/>
    </location>
</feature>
<dbReference type="GO" id="GO:0006629">
    <property type="term" value="P:lipid metabolic process"/>
    <property type="evidence" value="ECO:0007669"/>
    <property type="project" value="InterPro"/>
</dbReference>
<organism evidence="2 3">
    <name type="scientific">Acaromyces ingoldii</name>
    <dbReference type="NCBI Taxonomy" id="215250"/>
    <lineage>
        <taxon>Eukaryota</taxon>
        <taxon>Fungi</taxon>
        <taxon>Dikarya</taxon>
        <taxon>Basidiomycota</taxon>
        <taxon>Ustilaginomycotina</taxon>
        <taxon>Exobasidiomycetes</taxon>
        <taxon>Exobasidiales</taxon>
        <taxon>Cryptobasidiaceae</taxon>
        <taxon>Acaromyces</taxon>
    </lineage>
</organism>
<evidence type="ECO:0000313" key="3">
    <source>
        <dbReference type="Proteomes" id="UP000245768"/>
    </source>
</evidence>
<feature type="compositionally biased region" description="Low complexity" evidence="1">
    <location>
        <begin position="716"/>
        <end position="733"/>
    </location>
</feature>
<feature type="compositionally biased region" description="Basic and acidic residues" evidence="1">
    <location>
        <begin position="774"/>
        <end position="795"/>
    </location>
</feature>
<feature type="region of interest" description="Disordered" evidence="1">
    <location>
        <begin position="343"/>
        <end position="385"/>
    </location>
</feature>
<dbReference type="Gene3D" id="3.40.50.1820">
    <property type="entry name" value="alpha/beta hydrolase"/>
    <property type="match status" value="1"/>
</dbReference>
<protein>
    <recommendedName>
        <fullName evidence="4">Alpha/beta-hydrolase</fullName>
    </recommendedName>
</protein>
<feature type="region of interest" description="Disordered" evidence="1">
    <location>
        <begin position="1"/>
        <end position="267"/>
    </location>
</feature>
<proteinExistence type="predicted"/>
<accession>A0A316YC80</accession>
<dbReference type="RefSeq" id="XP_025374295.1">
    <property type="nucleotide sequence ID" value="XM_025518393.1"/>
</dbReference>
<dbReference type="InParanoid" id="A0A316YC80"/>
<feature type="compositionally biased region" description="Polar residues" evidence="1">
    <location>
        <begin position="676"/>
        <end position="687"/>
    </location>
</feature>
<dbReference type="GO" id="GO:0008374">
    <property type="term" value="F:O-acyltransferase activity"/>
    <property type="evidence" value="ECO:0007669"/>
    <property type="project" value="InterPro"/>
</dbReference>
<feature type="compositionally biased region" description="Low complexity" evidence="1">
    <location>
        <begin position="1"/>
        <end position="10"/>
    </location>
</feature>
<dbReference type="SUPFAM" id="SSF53474">
    <property type="entry name" value="alpha/beta-Hydrolases"/>
    <property type="match status" value="1"/>
</dbReference>
<name>A0A316YC80_9BASI</name>
<evidence type="ECO:0000313" key="2">
    <source>
        <dbReference type="EMBL" id="PWN87097.1"/>
    </source>
</evidence>
<sequence length="971" mass="105782">MGSSSPPSSGVPGGATGGGGFKMKTTASSGGGQKSHSRFIPEAERGWSTPPSSTPKRAGSFSIPRLPAMPAMQMRWPVTGSPKKKADKALAPEAGGLPAVRTMDLSEGDERSDGDDDTEGLQRFVTAGQGSLQRLRTTSDPSSPGPGVGVSARPKGLRGDDDEDGDARRKSVDIARDDSQELAAPILYDVDPRPGLPSSLHSRSSSVQMRRPKLEPAPSSSKYPARGFAWRSSKRHHDGDEADEGEQADEQDTGFVKPSHRNPTATQAFYDTHFGASSGWRSVQGLADPVFHPFESVKRSGLLGKWTGTVPEDGETDRGKRRSDIFAGWAALPSLGLFASSGSKEDLQQGIAPSSRARSEMQQQQQQQQQSKMSNGTGDAYEPELIPTVHRDPNSHSYFRNLDSNVVIMGGYRGSVLRDAETKQMMWVPLKVGVGLRRPTLELGLEIADEDEAESLVVPGDMLSGIGHMVDMGRRLRERCQHGLEKARKKRADDVKHADVYSWGYDWRLSLGRASEQLQAFLLKLWEESAPEEENRRGASVVAHSMGGLVALNALCRTDKPEIFRSLVFASTPFLGTANILGPFRFGDAALFNDTVCSPRATFSFRSSFYLLPTDPDGGRCFEEEDGQPHDVDFLDPATWDELGLSPCVRIGGRCLLTQANDRQPGERVGRHEENLTNGSVPNQVDNKSGEQGLEQQGYEDRAQNVPAFPGPDLQMMPSSSSADSSSSPSGMPRTMQDVASSSVMDAALGAAQKGHQIVSGTDTDNQQTLQPANRRESGTKKSSQDVKEEDRDSADNVDAQDDEARASWVYLERTLAETRQFFDELKNGFKEDRFDQGRYPPMAILTSGRTPTVRGALVNPRPPGQEEDEDFWKQSARAGDYSRMLYAPGDGVILRRSSTTLPGQWSKLLVRGHHKGDVRADHLQHEDGLTNDEGVVETSHRHVTLLSDVDGVGRALEACRVARLKGMFVL</sequence>
<keyword evidence="3" id="KW-1185">Reference proteome</keyword>
<reference evidence="2 3" key="1">
    <citation type="journal article" date="2018" name="Mol. Biol. Evol.">
        <title>Broad Genomic Sampling Reveals a Smut Pathogenic Ancestry of the Fungal Clade Ustilaginomycotina.</title>
        <authorList>
            <person name="Kijpornyongpan T."/>
            <person name="Mondo S.J."/>
            <person name="Barry K."/>
            <person name="Sandor L."/>
            <person name="Lee J."/>
            <person name="Lipzen A."/>
            <person name="Pangilinan J."/>
            <person name="LaButti K."/>
            <person name="Hainaut M."/>
            <person name="Henrissat B."/>
            <person name="Grigoriev I.V."/>
            <person name="Spatafora J.W."/>
            <person name="Aime M.C."/>
        </authorList>
    </citation>
    <scope>NUCLEOTIDE SEQUENCE [LARGE SCALE GENOMIC DNA]</scope>
    <source>
        <strain evidence="2 3">MCA 4198</strain>
    </source>
</reference>
<dbReference type="PANTHER" id="PTHR11440">
    <property type="entry name" value="LECITHIN-CHOLESTEROL ACYLTRANSFERASE-RELATED"/>
    <property type="match status" value="1"/>
</dbReference>
<gene>
    <name evidence="2" type="ORF">FA10DRAFT_194664</name>
</gene>
<feature type="region of interest" description="Disordered" evidence="1">
    <location>
        <begin position="662"/>
        <end position="801"/>
    </location>
</feature>
<dbReference type="GeneID" id="37040309"/>
<feature type="compositionally biased region" description="Basic and acidic residues" evidence="1">
    <location>
        <begin position="664"/>
        <end position="675"/>
    </location>
</feature>
<dbReference type="AlphaFoldDB" id="A0A316YC80"/>
<dbReference type="Proteomes" id="UP000245768">
    <property type="component" value="Unassembled WGS sequence"/>
</dbReference>
<feature type="compositionally biased region" description="Basic and acidic residues" evidence="1">
    <location>
        <begin position="166"/>
        <end position="179"/>
    </location>
</feature>